<sequence length="173" mass="19822">MTPILLRRVHRRVKSIRIHPSGRFHQNAPQEAPIGMEQADRLQGSNGRLGREGLHRLGKDKTAGEVSNVRSRSEFSQEEDRAQEHVGVHQIGVRRTGTGQGEGELCQGNWHKHHEEEELCQEVDTQLQEKRSKETRSSVGKLSTQLKERRNKKVGNTPQEEQERCCRQHLTNT</sequence>
<dbReference type="Proteomes" id="UP000179920">
    <property type="component" value="Chromosome VII"/>
</dbReference>
<proteinExistence type="predicted"/>
<name>A0A1K0G433_9BASI</name>
<organism evidence="2 3">
    <name type="scientific">Ustilago bromivora</name>
    <dbReference type="NCBI Taxonomy" id="307758"/>
    <lineage>
        <taxon>Eukaryota</taxon>
        <taxon>Fungi</taxon>
        <taxon>Dikarya</taxon>
        <taxon>Basidiomycota</taxon>
        <taxon>Ustilaginomycotina</taxon>
        <taxon>Ustilaginomycetes</taxon>
        <taxon>Ustilaginales</taxon>
        <taxon>Ustilaginaceae</taxon>
        <taxon>Ustilago</taxon>
    </lineage>
</organism>
<reference evidence="3" key="1">
    <citation type="submission" date="2016-04" db="EMBL/GenBank/DDBJ databases">
        <authorList>
            <person name="Guldener U."/>
            <person name="Guldener U."/>
        </authorList>
    </citation>
    <scope>NUCLEOTIDE SEQUENCE [LARGE SCALE GENOMIC DNA]</scope>
    <source>
        <strain evidence="3">UB2112</strain>
    </source>
</reference>
<evidence type="ECO:0000256" key="1">
    <source>
        <dbReference type="SAM" id="MobiDB-lite"/>
    </source>
</evidence>
<gene>
    <name evidence="2" type="ORF">UBRO_20642</name>
</gene>
<dbReference type="AlphaFoldDB" id="A0A1K0G433"/>
<feature type="region of interest" description="Disordered" evidence="1">
    <location>
        <begin position="122"/>
        <end position="173"/>
    </location>
</feature>
<feature type="compositionally biased region" description="Basic and acidic residues" evidence="1">
    <location>
        <begin position="71"/>
        <end position="87"/>
    </location>
</feature>
<evidence type="ECO:0000313" key="2">
    <source>
        <dbReference type="EMBL" id="SAM82183.1"/>
    </source>
</evidence>
<accession>A0A1K0G433</accession>
<feature type="region of interest" description="Disordered" evidence="1">
    <location>
        <begin position="60"/>
        <end position="100"/>
    </location>
</feature>
<feature type="compositionally biased region" description="Basic and acidic residues" evidence="1">
    <location>
        <begin position="127"/>
        <end position="136"/>
    </location>
</feature>
<protein>
    <submittedName>
        <fullName evidence="2">Uncharacterized protein</fullName>
    </submittedName>
</protein>
<dbReference type="EMBL" id="LT558123">
    <property type="protein sequence ID" value="SAM82183.1"/>
    <property type="molecule type" value="Genomic_DNA"/>
</dbReference>
<evidence type="ECO:0000313" key="3">
    <source>
        <dbReference type="Proteomes" id="UP000179920"/>
    </source>
</evidence>